<organism evidence="1 2">
    <name type="scientific">Limosa lapponica baueri</name>
    <dbReference type="NCBI Taxonomy" id="1758121"/>
    <lineage>
        <taxon>Eukaryota</taxon>
        <taxon>Metazoa</taxon>
        <taxon>Chordata</taxon>
        <taxon>Craniata</taxon>
        <taxon>Vertebrata</taxon>
        <taxon>Euteleostomi</taxon>
        <taxon>Archelosauria</taxon>
        <taxon>Archosauria</taxon>
        <taxon>Dinosauria</taxon>
        <taxon>Saurischia</taxon>
        <taxon>Theropoda</taxon>
        <taxon>Coelurosauria</taxon>
        <taxon>Aves</taxon>
        <taxon>Neognathae</taxon>
        <taxon>Neoaves</taxon>
        <taxon>Charadriiformes</taxon>
        <taxon>Scolopacidae</taxon>
        <taxon>Limosa</taxon>
    </lineage>
</organism>
<evidence type="ECO:0000313" key="2">
    <source>
        <dbReference type="Proteomes" id="UP000233556"/>
    </source>
</evidence>
<sequence length="132" mass="15119">MELASEKLEGVFFVHKTLCSVLEVEKLEAKVTSHAEFWGVDNVNPGFMQRPDGLSHENSYGERLLFRHHCGTRDCETSRRSFVTWRWILKMKWQLLLPPPLLKRAMSFLMDKSSPLGMNGSDAQKLSSSHPS</sequence>
<dbReference type="EMBL" id="KZ515428">
    <property type="protein sequence ID" value="PKU30100.1"/>
    <property type="molecule type" value="Genomic_DNA"/>
</dbReference>
<protein>
    <submittedName>
        <fullName evidence="1">Uncharacterized protein</fullName>
    </submittedName>
</protein>
<gene>
    <name evidence="1" type="ORF">llap_19596</name>
</gene>
<dbReference type="Proteomes" id="UP000233556">
    <property type="component" value="Unassembled WGS sequence"/>
</dbReference>
<keyword evidence="2" id="KW-1185">Reference proteome</keyword>
<proteinExistence type="predicted"/>
<reference evidence="2" key="2">
    <citation type="submission" date="2017-12" db="EMBL/GenBank/DDBJ databases">
        <title>Genome sequence of the Bar-tailed Godwit (Limosa lapponica baueri).</title>
        <authorList>
            <person name="Lima N.C.B."/>
            <person name="Parody-Merino A.M."/>
            <person name="Battley P.F."/>
            <person name="Fidler A.E."/>
            <person name="Prosdocimi F."/>
        </authorList>
    </citation>
    <scope>NUCLEOTIDE SEQUENCE [LARGE SCALE GENOMIC DNA]</scope>
</reference>
<name>A0A2I0T8G7_LIMLA</name>
<accession>A0A2I0T8G7</accession>
<reference evidence="2" key="1">
    <citation type="submission" date="2017-11" db="EMBL/GenBank/DDBJ databases">
        <authorList>
            <person name="Lima N.C."/>
            <person name="Parody-Merino A.M."/>
            <person name="Battley P.F."/>
            <person name="Fidler A.E."/>
            <person name="Prosdocimi F."/>
        </authorList>
    </citation>
    <scope>NUCLEOTIDE SEQUENCE [LARGE SCALE GENOMIC DNA]</scope>
</reference>
<evidence type="ECO:0000313" key="1">
    <source>
        <dbReference type="EMBL" id="PKU30100.1"/>
    </source>
</evidence>
<dbReference type="AlphaFoldDB" id="A0A2I0T8G7"/>